<name>A0A9D4JYS2_DREPO</name>
<comment type="caution">
    <text evidence="2">The sequence shown here is derived from an EMBL/GenBank/DDBJ whole genome shotgun (WGS) entry which is preliminary data.</text>
</comment>
<reference evidence="2" key="1">
    <citation type="journal article" date="2019" name="bioRxiv">
        <title>The Genome of the Zebra Mussel, Dreissena polymorpha: A Resource for Invasive Species Research.</title>
        <authorList>
            <person name="McCartney M.A."/>
            <person name="Auch B."/>
            <person name="Kono T."/>
            <person name="Mallez S."/>
            <person name="Zhang Y."/>
            <person name="Obille A."/>
            <person name="Becker A."/>
            <person name="Abrahante J.E."/>
            <person name="Garbe J."/>
            <person name="Badalamenti J.P."/>
            <person name="Herman A."/>
            <person name="Mangelson H."/>
            <person name="Liachko I."/>
            <person name="Sullivan S."/>
            <person name="Sone E.D."/>
            <person name="Koren S."/>
            <person name="Silverstein K.A.T."/>
            <person name="Beckman K.B."/>
            <person name="Gohl D.M."/>
        </authorList>
    </citation>
    <scope>NUCLEOTIDE SEQUENCE</scope>
    <source>
        <strain evidence="2">Duluth1</strain>
        <tissue evidence="2">Whole animal</tissue>
    </source>
</reference>
<reference evidence="2" key="2">
    <citation type="submission" date="2020-11" db="EMBL/GenBank/DDBJ databases">
        <authorList>
            <person name="McCartney M.A."/>
            <person name="Auch B."/>
            <person name="Kono T."/>
            <person name="Mallez S."/>
            <person name="Becker A."/>
            <person name="Gohl D.M."/>
            <person name="Silverstein K.A.T."/>
            <person name="Koren S."/>
            <person name="Bechman K.B."/>
            <person name="Herman A."/>
            <person name="Abrahante J.E."/>
            <person name="Garbe J."/>
        </authorList>
    </citation>
    <scope>NUCLEOTIDE SEQUENCE</scope>
    <source>
        <strain evidence="2">Duluth1</strain>
        <tissue evidence="2">Whole animal</tissue>
    </source>
</reference>
<feature type="signal peptide" evidence="1">
    <location>
        <begin position="1"/>
        <end position="20"/>
    </location>
</feature>
<keyword evidence="1" id="KW-0732">Signal</keyword>
<evidence type="ECO:0000313" key="2">
    <source>
        <dbReference type="EMBL" id="KAH3825183.1"/>
    </source>
</evidence>
<proteinExistence type="predicted"/>
<keyword evidence="3" id="KW-1185">Reference proteome</keyword>
<dbReference type="Proteomes" id="UP000828390">
    <property type="component" value="Unassembled WGS sequence"/>
</dbReference>
<evidence type="ECO:0000313" key="3">
    <source>
        <dbReference type="Proteomes" id="UP000828390"/>
    </source>
</evidence>
<organism evidence="2 3">
    <name type="scientific">Dreissena polymorpha</name>
    <name type="common">Zebra mussel</name>
    <name type="synonym">Mytilus polymorpha</name>
    <dbReference type="NCBI Taxonomy" id="45954"/>
    <lineage>
        <taxon>Eukaryota</taxon>
        <taxon>Metazoa</taxon>
        <taxon>Spiralia</taxon>
        <taxon>Lophotrochozoa</taxon>
        <taxon>Mollusca</taxon>
        <taxon>Bivalvia</taxon>
        <taxon>Autobranchia</taxon>
        <taxon>Heteroconchia</taxon>
        <taxon>Euheterodonta</taxon>
        <taxon>Imparidentia</taxon>
        <taxon>Neoheterodontei</taxon>
        <taxon>Myida</taxon>
        <taxon>Dreissenoidea</taxon>
        <taxon>Dreissenidae</taxon>
        <taxon>Dreissena</taxon>
    </lineage>
</organism>
<evidence type="ECO:0000256" key="1">
    <source>
        <dbReference type="SAM" id="SignalP"/>
    </source>
</evidence>
<gene>
    <name evidence="2" type="ORF">DPMN_127056</name>
</gene>
<feature type="chain" id="PRO_5038586458" evidence="1">
    <location>
        <begin position="21"/>
        <end position="56"/>
    </location>
</feature>
<accession>A0A9D4JYS2</accession>
<dbReference type="EMBL" id="JAIWYP010000005">
    <property type="protein sequence ID" value="KAH3825183.1"/>
    <property type="molecule type" value="Genomic_DNA"/>
</dbReference>
<dbReference type="AlphaFoldDB" id="A0A9D4JYS2"/>
<sequence length="56" mass="5957">MQSIGKEAILVLACLGFLPAEPRDKVGGAITDKASCQLTNSQIIDRSAHIVTWSSD</sequence>
<protein>
    <submittedName>
        <fullName evidence="2">Uncharacterized protein</fullName>
    </submittedName>
</protein>